<dbReference type="EMBL" id="BMJQ01000012">
    <property type="protein sequence ID" value="GGF33413.1"/>
    <property type="molecule type" value="Genomic_DNA"/>
</dbReference>
<dbReference type="RefSeq" id="WP_189049906.1">
    <property type="nucleotide sequence ID" value="NZ_BMJQ01000012.1"/>
</dbReference>
<reference evidence="4" key="1">
    <citation type="journal article" date="2014" name="Int. J. Syst. Evol. Microbiol.">
        <title>Complete genome sequence of Corynebacterium casei LMG S-19264T (=DSM 44701T), isolated from a smear-ripened cheese.</title>
        <authorList>
            <consortium name="US DOE Joint Genome Institute (JGI-PGF)"/>
            <person name="Walter F."/>
            <person name="Albersmeier A."/>
            <person name="Kalinowski J."/>
            <person name="Ruckert C."/>
        </authorList>
    </citation>
    <scope>NUCLEOTIDE SEQUENCE</scope>
    <source>
        <strain evidence="4">CGMCC 1.15725</strain>
    </source>
</reference>
<accession>A0A8J3E3U5</accession>
<reference evidence="4" key="2">
    <citation type="submission" date="2020-09" db="EMBL/GenBank/DDBJ databases">
        <authorList>
            <person name="Sun Q."/>
            <person name="Zhou Y."/>
        </authorList>
    </citation>
    <scope>NUCLEOTIDE SEQUENCE</scope>
    <source>
        <strain evidence="4">CGMCC 1.15725</strain>
    </source>
</reference>
<proteinExistence type="predicted"/>
<dbReference type="GO" id="GO:0016747">
    <property type="term" value="F:acyltransferase activity, transferring groups other than amino-acyl groups"/>
    <property type="evidence" value="ECO:0007669"/>
    <property type="project" value="InterPro"/>
</dbReference>
<gene>
    <name evidence="4" type="primary">yuaI</name>
    <name evidence="4" type="ORF">GCM10011611_44550</name>
</gene>
<evidence type="ECO:0000313" key="5">
    <source>
        <dbReference type="Proteomes" id="UP000646365"/>
    </source>
</evidence>
<dbReference type="SUPFAM" id="SSF55729">
    <property type="entry name" value="Acyl-CoA N-acyltransferases (Nat)"/>
    <property type="match status" value="1"/>
</dbReference>
<keyword evidence="2" id="KW-0012">Acyltransferase</keyword>
<dbReference type="Gene3D" id="3.40.630.30">
    <property type="match status" value="1"/>
</dbReference>
<dbReference type="Proteomes" id="UP000646365">
    <property type="component" value="Unassembled WGS sequence"/>
</dbReference>
<evidence type="ECO:0000256" key="2">
    <source>
        <dbReference type="ARBA" id="ARBA00023315"/>
    </source>
</evidence>
<keyword evidence="1" id="KW-0808">Transferase</keyword>
<protein>
    <submittedName>
        <fullName evidence="4">Putative N-acetyltransferase YuaI</fullName>
    </submittedName>
</protein>
<organism evidence="4 5">
    <name type="scientific">Aliidongia dinghuensis</name>
    <dbReference type="NCBI Taxonomy" id="1867774"/>
    <lineage>
        <taxon>Bacteria</taxon>
        <taxon>Pseudomonadati</taxon>
        <taxon>Pseudomonadota</taxon>
        <taxon>Alphaproteobacteria</taxon>
        <taxon>Rhodospirillales</taxon>
        <taxon>Dongiaceae</taxon>
        <taxon>Aliidongia</taxon>
    </lineage>
</organism>
<dbReference type="InterPro" id="IPR016181">
    <property type="entry name" value="Acyl_CoA_acyltransferase"/>
</dbReference>
<dbReference type="Pfam" id="PF00583">
    <property type="entry name" value="Acetyltransf_1"/>
    <property type="match status" value="1"/>
</dbReference>
<dbReference type="PROSITE" id="PS51186">
    <property type="entry name" value="GNAT"/>
    <property type="match status" value="1"/>
</dbReference>
<dbReference type="InterPro" id="IPR000182">
    <property type="entry name" value="GNAT_dom"/>
</dbReference>
<keyword evidence="5" id="KW-1185">Reference proteome</keyword>
<comment type="caution">
    <text evidence="4">The sequence shown here is derived from an EMBL/GenBank/DDBJ whole genome shotgun (WGS) entry which is preliminary data.</text>
</comment>
<sequence>MWSIRSARATDIQAIAKVDVETWQTTYPGMLPDNLLMALDPRQRARQWSRFIAHRPGDTLIAVDEREHVLGFGSCGPQRETLLPYAGEIFTLYVAPDYQGQGVGRQLLVALFQRMIRGGLGSAMLWVLAANPSRYFYERVGGRRVADRLLDMGSFGVPAVAYGWPDLADAVRRAAGARSRID</sequence>
<dbReference type="CDD" id="cd04301">
    <property type="entry name" value="NAT_SF"/>
    <property type="match status" value="1"/>
</dbReference>
<evidence type="ECO:0000313" key="4">
    <source>
        <dbReference type="EMBL" id="GGF33413.1"/>
    </source>
</evidence>
<feature type="domain" description="N-acetyltransferase" evidence="3">
    <location>
        <begin position="2"/>
        <end position="169"/>
    </location>
</feature>
<evidence type="ECO:0000259" key="3">
    <source>
        <dbReference type="PROSITE" id="PS51186"/>
    </source>
</evidence>
<dbReference type="InterPro" id="IPR050832">
    <property type="entry name" value="Bact_Acetyltransf"/>
</dbReference>
<dbReference type="AlphaFoldDB" id="A0A8J3E3U5"/>
<name>A0A8J3E3U5_9PROT</name>
<dbReference type="PANTHER" id="PTHR43877">
    <property type="entry name" value="AMINOALKYLPHOSPHONATE N-ACETYLTRANSFERASE-RELATED-RELATED"/>
    <property type="match status" value="1"/>
</dbReference>
<evidence type="ECO:0000256" key="1">
    <source>
        <dbReference type="ARBA" id="ARBA00022679"/>
    </source>
</evidence>